<dbReference type="InterPro" id="IPR014722">
    <property type="entry name" value="Rib_uL2_dom2"/>
</dbReference>
<comment type="caution">
    <text evidence="1">The sequence shown here is derived from an EMBL/GenBank/DDBJ whole genome shotgun (WGS) entry which is preliminary data.</text>
</comment>
<proteinExistence type="predicted"/>
<dbReference type="GO" id="GO:0003735">
    <property type="term" value="F:structural constituent of ribosome"/>
    <property type="evidence" value="ECO:0007669"/>
    <property type="project" value="InterPro"/>
</dbReference>
<reference evidence="1" key="2">
    <citation type="submission" date="2021-04" db="EMBL/GenBank/DDBJ databases">
        <authorList>
            <person name="Liu J."/>
        </authorList>
    </citation>
    <scope>NUCLEOTIDE SEQUENCE</scope>
    <source>
        <strain evidence="1">BAD-6</strain>
    </source>
</reference>
<dbReference type="PROSITE" id="PS01108">
    <property type="entry name" value="RIBOSOMAL_L24"/>
    <property type="match status" value="1"/>
</dbReference>
<name>A0A8J8B269_9FIRM</name>
<dbReference type="GO" id="GO:0006412">
    <property type="term" value="P:translation"/>
    <property type="evidence" value="ECO:0007669"/>
    <property type="project" value="InterPro"/>
</dbReference>
<gene>
    <name evidence="1" type="ORF">KCX82_03615</name>
</gene>
<dbReference type="Proteomes" id="UP000675664">
    <property type="component" value="Unassembled WGS sequence"/>
</dbReference>
<dbReference type="InterPro" id="IPR005825">
    <property type="entry name" value="Ribosomal_uL24_CS"/>
</dbReference>
<accession>A0A8J8B269</accession>
<sequence length="74" mass="8563">MSNVKRKSKKKTFPRSEYEPICGDVVKIVKGRFKGMTGRIYETDTIANAHFTVKIDKTDEHGEFLAYIEKDHVE</sequence>
<reference evidence="1" key="1">
    <citation type="submission" date="2021-04" db="EMBL/GenBank/DDBJ databases">
        <title>Sinoanaerobacter chloroacetimidivorans sp. nov., an obligate anaerobic bacterium isolated from anaerobic sludge.</title>
        <authorList>
            <person name="Bao Y."/>
        </authorList>
    </citation>
    <scope>NUCLEOTIDE SEQUENCE</scope>
    <source>
        <strain evidence="1">BAD-6</strain>
    </source>
</reference>
<dbReference type="GO" id="GO:0005840">
    <property type="term" value="C:ribosome"/>
    <property type="evidence" value="ECO:0007669"/>
    <property type="project" value="InterPro"/>
</dbReference>
<dbReference type="EMBL" id="JAGSND010000002">
    <property type="protein sequence ID" value="MBR0596950.1"/>
    <property type="molecule type" value="Genomic_DNA"/>
</dbReference>
<dbReference type="AlphaFoldDB" id="A0A8J8B269"/>
<dbReference type="Gene3D" id="2.30.30.30">
    <property type="match status" value="1"/>
</dbReference>
<evidence type="ECO:0000313" key="1">
    <source>
        <dbReference type="EMBL" id="MBR0596950.1"/>
    </source>
</evidence>
<dbReference type="InterPro" id="IPR008991">
    <property type="entry name" value="Translation_prot_SH3-like_sf"/>
</dbReference>
<dbReference type="SUPFAM" id="SSF50104">
    <property type="entry name" value="Translation proteins SH3-like domain"/>
    <property type="match status" value="1"/>
</dbReference>
<evidence type="ECO:0000313" key="2">
    <source>
        <dbReference type="Proteomes" id="UP000675664"/>
    </source>
</evidence>
<organism evidence="1 2">
    <name type="scientific">Sinanaerobacter chloroacetimidivorans</name>
    <dbReference type="NCBI Taxonomy" id="2818044"/>
    <lineage>
        <taxon>Bacteria</taxon>
        <taxon>Bacillati</taxon>
        <taxon>Bacillota</taxon>
        <taxon>Clostridia</taxon>
        <taxon>Peptostreptococcales</taxon>
        <taxon>Anaerovoracaceae</taxon>
        <taxon>Sinanaerobacter</taxon>
    </lineage>
</organism>
<keyword evidence="2" id="KW-1185">Reference proteome</keyword>
<protein>
    <submittedName>
        <fullName evidence="1">KOW motif-containing protein</fullName>
    </submittedName>
</protein>
<dbReference type="RefSeq" id="WP_227017082.1">
    <property type="nucleotide sequence ID" value="NZ_JAGSND010000002.1"/>
</dbReference>